<dbReference type="SMART" id="SM00849">
    <property type="entry name" value="Lactamase_B"/>
    <property type="match status" value="1"/>
</dbReference>
<dbReference type="PANTHER" id="PTHR47619">
    <property type="entry name" value="METALLO-HYDROLASE YYCJ-RELATED"/>
    <property type="match status" value="1"/>
</dbReference>
<organism evidence="2 3">
    <name type="scientific">Paraburkholderia podalyriae</name>
    <dbReference type="NCBI Taxonomy" id="1938811"/>
    <lineage>
        <taxon>Bacteria</taxon>
        <taxon>Pseudomonadati</taxon>
        <taxon>Pseudomonadota</taxon>
        <taxon>Betaproteobacteria</taxon>
        <taxon>Burkholderiales</taxon>
        <taxon>Burkholderiaceae</taxon>
        <taxon>Paraburkholderia</taxon>
    </lineage>
</organism>
<evidence type="ECO:0000313" key="3">
    <source>
        <dbReference type="Proteomes" id="UP000736373"/>
    </source>
</evidence>
<proteinExistence type="predicted"/>
<dbReference type="Pfam" id="PF12706">
    <property type="entry name" value="Lactamase_B_2"/>
    <property type="match status" value="1"/>
</dbReference>
<gene>
    <name evidence="2" type="ORF">F6X42_05430</name>
</gene>
<keyword evidence="3" id="KW-1185">Reference proteome</keyword>
<dbReference type="InterPro" id="IPR052533">
    <property type="entry name" value="WalJ/YycJ-like"/>
</dbReference>
<dbReference type="InterPro" id="IPR001279">
    <property type="entry name" value="Metallo-B-lactamas"/>
</dbReference>
<dbReference type="PANTHER" id="PTHR47619:SF1">
    <property type="entry name" value="EXODEOXYRIBONUCLEASE WALJ"/>
    <property type="match status" value="1"/>
</dbReference>
<dbReference type="InterPro" id="IPR036866">
    <property type="entry name" value="RibonucZ/Hydroxyglut_hydro"/>
</dbReference>
<dbReference type="Proteomes" id="UP000736373">
    <property type="component" value="Unassembled WGS sequence"/>
</dbReference>
<evidence type="ECO:0000313" key="2">
    <source>
        <dbReference type="EMBL" id="MBC8746088.1"/>
    </source>
</evidence>
<dbReference type="RefSeq" id="WP_187633188.1">
    <property type="nucleotide sequence ID" value="NZ_VZQQ01000003.1"/>
</dbReference>
<accession>A0ABR7PI84</accession>
<comment type="caution">
    <text evidence="2">The sequence shown here is derived from an EMBL/GenBank/DDBJ whole genome shotgun (WGS) entry which is preliminary data.</text>
</comment>
<feature type="domain" description="Metallo-beta-lactamase" evidence="1">
    <location>
        <begin position="11"/>
        <end position="190"/>
    </location>
</feature>
<dbReference type="Gene3D" id="3.60.15.10">
    <property type="entry name" value="Ribonuclease Z/Hydroxyacylglutathione hydrolase-like"/>
    <property type="match status" value="1"/>
</dbReference>
<name>A0ABR7PI84_9BURK</name>
<sequence>MRFASLGSGSEGNALLVEAHSGAITTRVLLDCGFSAREMERRLMRLGSSAENLDAILITHEHSDHIGSALTLARKWSIPLYMSWGTARAVGADEADVDLRVLWGDETVAIGELSVLPYTVPHDAREPLQYVFSNGASRLGVLTDVGTSTPHISAVLSGCDALVLECNHDVQMLAGSRYPPSLKARIGGNHGHLNNDAAAEILASLDRSRLRHLVAAHLSQQNNLPELAQAALASVLGATPTEVVVASQSDGSAWLTLARD</sequence>
<reference evidence="2 3" key="1">
    <citation type="submission" date="2019-09" db="EMBL/GenBank/DDBJ databases">
        <title>Paraburkholderia podalyriae sp. nov., A South African Podalyria-associated rhizobium.</title>
        <authorList>
            <person name="Mavima L."/>
            <person name="Beukes C.W."/>
            <person name="Palmer M."/>
            <person name="De Meyer S.E."/>
            <person name="James E.K."/>
            <person name="Maluk M."/>
            <person name="Avontuur J.R."/>
            <person name="Chan W.Y."/>
            <person name="Venter S.N."/>
            <person name="Steenkamp E.T."/>
        </authorList>
    </citation>
    <scope>NUCLEOTIDE SEQUENCE [LARGE SCALE GENOMIC DNA]</scope>
    <source>
        <strain evidence="2 3">WC7.3b</strain>
    </source>
</reference>
<evidence type="ECO:0000259" key="1">
    <source>
        <dbReference type="SMART" id="SM00849"/>
    </source>
</evidence>
<dbReference type="SUPFAM" id="SSF56281">
    <property type="entry name" value="Metallo-hydrolase/oxidoreductase"/>
    <property type="match status" value="1"/>
</dbReference>
<protein>
    <submittedName>
        <fullName evidence="2">MBL fold metallo-hydrolase</fullName>
    </submittedName>
</protein>
<dbReference type="EMBL" id="VZQQ01000003">
    <property type="protein sequence ID" value="MBC8746088.1"/>
    <property type="molecule type" value="Genomic_DNA"/>
</dbReference>